<dbReference type="InterPro" id="IPR041667">
    <property type="entry name" value="Cupin_8"/>
</dbReference>
<comment type="caution">
    <text evidence="4">The sequence shown here is derived from an EMBL/GenBank/DDBJ whole genome shotgun (WGS) entry which is preliminary data.</text>
</comment>
<dbReference type="SMART" id="SM00558">
    <property type="entry name" value="JmjC"/>
    <property type="match status" value="1"/>
</dbReference>
<reference evidence="4" key="1">
    <citation type="submission" date="2020-10" db="EMBL/GenBank/DDBJ databases">
        <title>Unveiling of a novel bifunctional photoreceptor, Dualchrome1, isolated from a cosmopolitan green alga.</title>
        <authorList>
            <person name="Suzuki S."/>
            <person name="Kawachi M."/>
        </authorList>
    </citation>
    <scope>NUCLEOTIDE SEQUENCE</scope>
    <source>
        <strain evidence="4">NIES 2893</strain>
    </source>
</reference>
<dbReference type="PANTHER" id="PTHR12461:SF105">
    <property type="entry name" value="HYPOXIA-INDUCIBLE FACTOR 1-ALPHA INHIBITOR"/>
    <property type="match status" value="1"/>
</dbReference>
<dbReference type="Proteomes" id="UP000660262">
    <property type="component" value="Unassembled WGS sequence"/>
</dbReference>
<protein>
    <recommendedName>
        <fullName evidence="3">JmjC domain-containing protein</fullName>
    </recommendedName>
</protein>
<feature type="domain" description="JmjC" evidence="3">
    <location>
        <begin position="191"/>
        <end position="382"/>
    </location>
</feature>
<dbReference type="SUPFAM" id="SSF51197">
    <property type="entry name" value="Clavaminate synthase-like"/>
    <property type="match status" value="1"/>
</dbReference>
<organism evidence="4 5">
    <name type="scientific">Pycnococcus provasolii</name>
    <dbReference type="NCBI Taxonomy" id="41880"/>
    <lineage>
        <taxon>Eukaryota</taxon>
        <taxon>Viridiplantae</taxon>
        <taxon>Chlorophyta</taxon>
        <taxon>Pseudoscourfieldiophyceae</taxon>
        <taxon>Pseudoscourfieldiales</taxon>
        <taxon>Pycnococcaceae</taxon>
        <taxon>Pycnococcus</taxon>
    </lineage>
</organism>
<accession>A0A830H728</accession>
<dbReference type="Pfam" id="PF13621">
    <property type="entry name" value="Cupin_8"/>
    <property type="match status" value="1"/>
</dbReference>
<dbReference type="InterPro" id="IPR003347">
    <property type="entry name" value="JmjC_dom"/>
</dbReference>
<dbReference type="AlphaFoldDB" id="A0A830H728"/>
<feature type="transmembrane region" description="Helical" evidence="2">
    <location>
        <begin position="12"/>
        <end position="30"/>
    </location>
</feature>
<name>A0A830H728_9CHLO</name>
<evidence type="ECO:0000256" key="2">
    <source>
        <dbReference type="SAM" id="Phobius"/>
    </source>
</evidence>
<keyword evidence="2" id="KW-0472">Membrane</keyword>
<keyword evidence="2" id="KW-1133">Transmembrane helix</keyword>
<keyword evidence="5" id="KW-1185">Reference proteome</keyword>
<dbReference type="Gene3D" id="2.60.120.650">
    <property type="entry name" value="Cupin"/>
    <property type="match status" value="1"/>
</dbReference>
<evidence type="ECO:0000313" key="5">
    <source>
        <dbReference type="Proteomes" id="UP000660262"/>
    </source>
</evidence>
<dbReference type="PROSITE" id="PS51184">
    <property type="entry name" value="JMJC"/>
    <property type="match status" value="1"/>
</dbReference>
<dbReference type="OrthoDB" id="2018198at2759"/>
<evidence type="ECO:0000256" key="1">
    <source>
        <dbReference type="ARBA" id="ARBA00006801"/>
    </source>
</evidence>
<dbReference type="PANTHER" id="PTHR12461">
    <property type="entry name" value="HYPOXIA-INDUCIBLE FACTOR 1 ALPHA INHIBITOR-RELATED"/>
    <property type="match status" value="1"/>
</dbReference>
<sequence>MRGLNLRWRPIVSVLTMLLVILLVIFWVDMQDERSSTTTRLKGDAYKFFHLPRDFKCTRLDARGGMQADVRRTFEQHVERREPVILQLCDALFDASNGFRWRKWMKADDARQPDLAYLEQTVGADAVVMSKRAPFGGETWSLSRAVRKRFFSQSFGDFVRDLDPSNSIGGALYLGIQGKQAKLTGAWYQHPPLSALKDDFDFPPFMQEALQKIDEGCEVNGDGSISREEFASTLWMGNPRVPSISGTHFDAFHNLFVVLSGHKSFHIHSPNDAFFLHRDGVVGTVEDHGKPTTSFGRQRRPIGNFASYADLALSGKDDNATMWYNRANHGLCDVAAGEALFLPAYFFHRVTTSGLTIAVNFWANQHPKCTGPMHWDHTLQACVRDLTKWLLERLKEPPSRRKTSSKT</sequence>
<dbReference type="EMBL" id="BNJQ01000003">
    <property type="protein sequence ID" value="GHP02448.1"/>
    <property type="molecule type" value="Genomic_DNA"/>
</dbReference>
<proteinExistence type="inferred from homology"/>
<evidence type="ECO:0000259" key="3">
    <source>
        <dbReference type="PROSITE" id="PS51184"/>
    </source>
</evidence>
<keyword evidence="2" id="KW-0812">Transmembrane</keyword>
<comment type="similarity">
    <text evidence="1">Belongs to the JARID1 histone demethylase family.</text>
</comment>
<gene>
    <name evidence="4" type="ORF">PPROV_000120500</name>
</gene>
<evidence type="ECO:0000313" key="4">
    <source>
        <dbReference type="EMBL" id="GHP02448.1"/>
    </source>
</evidence>